<dbReference type="KEGG" id="svp:Pan189_06040"/>
<evidence type="ECO:0000256" key="2">
    <source>
        <dbReference type="ARBA" id="ARBA00022692"/>
    </source>
</evidence>
<dbReference type="EMBL" id="CP036268">
    <property type="protein sequence ID" value="QDT36249.1"/>
    <property type="molecule type" value="Genomic_DNA"/>
</dbReference>
<evidence type="ECO:0000256" key="3">
    <source>
        <dbReference type="ARBA" id="ARBA00022989"/>
    </source>
</evidence>
<feature type="transmembrane region" description="Helical" evidence="5">
    <location>
        <begin position="40"/>
        <end position="64"/>
    </location>
</feature>
<proteinExistence type="inferred from homology"/>
<dbReference type="Gene3D" id="1.10.3720.10">
    <property type="entry name" value="MetI-like"/>
    <property type="match status" value="1"/>
</dbReference>
<evidence type="ECO:0000259" key="7">
    <source>
        <dbReference type="PROSITE" id="PS50928"/>
    </source>
</evidence>
<feature type="transmembrane region" description="Helical" evidence="5">
    <location>
        <begin position="522"/>
        <end position="548"/>
    </location>
</feature>
<keyword evidence="5" id="KW-0813">Transport</keyword>
<evidence type="ECO:0000256" key="6">
    <source>
        <dbReference type="SAM" id="MobiDB-lite"/>
    </source>
</evidence>
<evidence type="ECO:0000256" key="5">
    <source>
        <dbReference type="RuleBase" id="RU363032"/>
    </source>
</evidence>
<comment type="similarity">
    <text evidence="5">Belongs to the binding-protein-dependent transport system permease family.</text>
</comment>
<feature type="region of interest" description="Disordered" evidence="6">
    <location>
        <begin position="1"/>
        <end position="31"/>
    </location>
</feature>
<keyword evidence="4 5" id="KW-0472">Membrane</keyword>
<dbReference type="SUPFAM" id="SSF161098">
    <property type="entry name" value="MetI-like"/>
    <property type="match status" value="2"/>
</dbReference>
<feature type="transmembrane region" description="Helical" evidence="5">
    <location>
        <begin position="643"/>
        <end position="668"/>
    </location>
</feature>
<keyword evidence="2 5" id="KW-0812">Transmembrane</keyword>
<feature type="domain" description="ABC transmembrane type-1" evidence="7">
    <location>
        <begin position="523"/>
        <end position="832"/>
    </location>
</feature>
<feature type="transmembrane region" description="Helical" evidence="5">
    <location>
        <begin position="688"/>
        <end position="706"/>
    </location>
</feature>
<feature type="transmembrane region" description="Helical" evidence="5">
    <location>
        <begin position="608"/>
        <end position="631"/>
    </location>
</feature>
<dbReference type="InterPro" id="IPR000515">
    <property type="entry name" value="MetI-like"/>
</dbReference>
<protein>
    <submittedName>
        <fullName evidence="8">Phosphate transport system permease protein PstA</fullName>
    </submittedName>
</protein>
<accession>A0A517QX64</accession>
<dbReference type="AlphaFoldDB" id="A0A517QX64"/>
<dbReference type="PROSITE" id="PS50928">
    <property type="entry name" value="ABC_TM1"/>
    <property type="match status" value="1"/>
</dbReference>
<name>A0A517QX64_9PLAN</name>
<comment type="subcellular location">
    <subcellularLocation>
        <location evidence="1 5">Cell membrane</location>
        <topology evidence="1 5">Multi-pass membrane protein</topology>
    </subcellularLocation>
</comment>
<gene>
    <name evidence="8" type="primary">pstA</name>
    <name evidence="8" type="ORF">Pan189_06040</name>
</gene>
<feature type="transmembrane region" description="Helical" evidence="5">
    <location>
        <begin position="568"/>
        <end position="588"/>
    </location>
</feature>
<reference evidence="8 9" key="1">
    <citation type="submission" date="2019-02" db="EMBL/GenBank/DDBJ databases">
        <title>Deep-cultivation of Planctomycetes and their phenomic and genomic characterization uncovers novel biology.</title>
        <authorList>
            <person name="Wiegand S."/>
            <person name="Jogler M."/>
            <person name="Boedeker C."/>
            <person name="Pinto D."/>
            <person name="Vollmers J."/>
            <person name="Rivas-Marin E."/>
            <person name="Kohn T."/>
            <person name="Peeters S.H."/>
            <person name="Heuer A."/>
            <person name="Rast P."/>
            <person name="Oberbeckmann S."/>
            <person name="Bunk B."/>
            <person name="Jeske O."/>
            <person name="Meyerdierks A."/>
            <person name="Storesund J.E."/>
            <person name="Kallscheuer N."/>
            <person name="Luecker S."/>
            <person name="Lage O.M."/>
            <person name="Pohl T."/>
            <person name="Merkel B.J."/>
            <person name="Hornburger P."/>
            <person name="Mueller R.-W."/>
            <person name="Bruemmer F."/>
            <person name="Labrenz M."/>
            <person name="Spormann A.M."/>
            <person name="Op den Camp H."/>
            <person name="Overmann J."/>
            <person name="Amann R."/>
            <person name="Jetten M.S.M."/>
            <person name="Mascher T."/>
            <person name="Medema M.H."/>
            <person name="Devos D.P."/>
            <person name="Kaster A.-K."/>
            <person name="Ovreas L."/>
            <person name="Rohde M."/>
            <person name="Galperin M.Y."/>
            <person name="Jogler C."/>
        </authorList>
    </citation>
    <scope>NUCLEOTIDE SEQUENCE [LARGE SCALE GENOMIC DNA]</scope>
    <source>
        <strain evidence="8 9">Pan189</strain>
    </source>
</reference>
<feature type="compositionally biased region" description="Basic and acidic residues" evidence="6">
    <location>
        <begin position="10"/>
        <end position="25"/>
    </location>
</feature>
<dbReference type="PANTHER" id="PTHR43470">
    <property type="entry name" value="PHOSPHATE TRANSPORT SYSTEM PERMEASE PROTEIN PSTA-RELATED"/>
    <property type="match status" value="1"/>
</dbReference>
<dbReference type="PANTHER" id="PTHR43470:SF6">
    <property type="entry name" value="PHOSPHATE TRANSPORT SYSTEM PERMEASE PROTEIN PSTA"/>
    <property type="match status" value="1"/>
</dbReference>
<organism evidence="8 9">
    <name type="scientific">Stratiformator vulcanicus</name>
    <dbReference type="NCBI Taxonomy" id="2527980"/>
    <lineage>
        <taxon>Bacteria</taxon>
        <taxon>Pseudomonadati</taxon>
        <taxon>Planctomycetota</taxon>
        <taxon>Planctomycetia</taxon>
        <taxon>Planctomycetales</taxon>
        <taxon>Planctomycetaceae</taxon>
        <taxon>Stratiformator</taxon>
    </lineage>
</organism>
<dbReference type="Proteomes" id="UP000317318">
    <property type="component" value="Chromosome"/>
</dbReference>
<dbReference type="GO" id="GO:0055085">
    <property type="term" value="P:transmembrane transport"/>
    <property type="evidence" value="ECO:0007669"/>
    <property type="project" value="InterPro"/>
</dbReference>
<evidence type="ECO:0000313" key="8">
    <source>
        <dbReference type="EMBL" id="QDT36249.1"/>
    </source>
</evidence>
<sequence length="848" mass="92172">MSEPTPQSPDHGERSARTVRRDPKGRPGPFSAMAARNEPMLWLCSGALIACLAMILLLLAKIIYEGARTFWPGRIEAITVYMPEDGQPHELLGETVDQSTFILTRDFAKGLPAATQAVAMELLGKEDQARISQTLIRVDNKDVTGSPYRYVREFEIVDGSTSTPEWAVVAERYSWGRLIGIPIAFEARFERQPSADEEQLQQLAAFIDGNVYRLDEQQQATLSEIGESLRDRLAALRVENSKSFLDQYAAKTGAEAELSAVVDGGDPLPLAELPEGSTVDAIIKSTNGSAEAWERFSVLHDSIAERVHEQKRLGKFEIGELSQETEAARQEVLDAERETGQRADAIRGEAVEKIVFLDALEDSMESNDQLASAFTRRFGESRPQAAAAFSKLAKEANDEVEAAAEPVRAELKELLASLTGEARRAVDSYLETEKRLKFPNEEIVQKIESLKQMNEPYALVFEIAGGPGVPETVSAPIAEIIRAYPANQLTTQGRAGVYFSRWGEFLTTEPREANTEGGVLPAIWGTVAMTLVMTIAVVPFGVLAALYLREYAKGGVIVSIIRIAVNNLAGVPSIVFGVFGLGFLIYTIGSFIDGGPKEIGLRPWSGPIWIGVLLAWAVIFAGGVGLWFSVLRASWQSAGWTQRAILCGVIGVWATAVFGGLFVILGHVPFFDGFFRASPSPVFGGGGVLWASLTLALLTLPVVIVATEEALSAVPNTMREGSYACGASKWQTIKKIVLPRALPGILTGTILAVARGAGEVAPLMLVGAVKYAPELPIDTEPPFLHVERRFMHLGYHIFDVGMLSPDVEAAKPMVFTTTLLLITLVALLNVAAIWLRSKLRAKFKGNSF</sequence>
<feature type="transmembrane region" description="Helical" evidence="5">
    <location>
        <begin position="813"/>
        <end position="835"/>
    </location>
</feature>
<keyword evidence="9" id="KW-1185">Reference proteome</keyword>
<dbReference type="CDD" id="cd06261">
    <property type="entry name" value="TM_PBP2"/>
    <property type="match status" value="1"/>
</dbReference>
<evidence type="ECO:0000256" key="1">
    <source>
        <dbReference type="ARBA" id="ARBA00004651"/>
    </source>
</evidence>
<evidence type="ECO:0000256" key="4">
    <source>
        <dbReference type="ARBA" id="ARBA00023136"/>
    </source>
</evidence>
<evidence type="ECO:0000313" key="9">
    <source>
        <dbReference type="Proteomes" id="UP000317318"/>
    </source>
</evidence>
<dbReference type="Pfam" id="PF00528">
    <property type="entry name" value="BPD_transp_1"/>
    <property type="match status" value="1"/>
</dbReference>
<dbReference type="GO" id="GO:0005886">
    <property type="term" value="C:plasma membrane"/>
    <property type="evidence" value="ECO:0007669"/>
    <property type="project" value="UniProtKB-SubCell"/>
</dbReference>
<keyword evidence="3 5" id="KW-1133">Transmembrane helix</keyword>
<feature type="transmembrane region" description="Helical" evidence="5">
    <location>
        <begin position="737"/>
        <end position="757"/>
    </location>
</feature>
<dbReference type="InterPro" id="IPR035906">
    <property type="entry name" value="MetI-like_sf"/>
</dbReference>